<keyword evidence="1" id="KW-0812">Transmembrane</keyword>
<protein>
    <submittedName>
        <fullName evidence="2">Uncharacterized protein</fullName>
    </submittedName>
</protein>
<dbReference type="AlphaFoldDB" id="A0A1Y5FEU6"/>
<evidence type="ECO:0000256" key="1">
    <source>
        <dbReference type="SAM" id="Phobius"/>
    </source>
</evidence>
<feature type="transmembrane region" description="Helical" evidence="1">
    <location>
        <begin position="21"/>
        <end position="44"/>
    </location>
</feature>
<gene>
    <name evidence="2" type="ORF">A9Q84_12340</name>
</gene>
<dbReference type="EMBL" id="MAAO01000006">
    <property type="protein sequence ID" value="OUR97112.1"/>
    <property type="molecule type" value="Genomic_DNA"/>
</dbReference>
<organism evidence="2 3">
    <name type="scientific">Halobacteriovorax marinus</name>
    <dbReference type="NCBI Taxonomy" id="97084"/>
    <lineage>
        <taxon>Bacteria</taxon>
        <taxon>Pseudomonadati</taxon>
        <taxon>Bdellovibrionota</taxon>
        <taxon>Bacteriovoracia</taxon>
        <taxon>Bacteriovoracales</taxon>
        <taxon>Halobacteriovoraceae</taxon>
        <taxon>Halobacteriovorax</taxon>
    </lineage>
</organism>
<keyword evidence="1" id="KW-0472">Membrane</keyword>
<proteinExistence type="predicted"/>
<evidence type="ECO:0000313" key="2">
    <source>
        <dbReference type="EMBL" id="OUR97112.1"/>
    </source>
</evidence>
<accession>A0A1Y5FEU6</accession>
<feature type="transmembrane region" description="Helical" evidence="1">
    <location>
        <begin position="84"/>
        <end position="103"/>
    </location>
</feature>
<feature type="transmembrane region" description="Helical" evidence="1">
    <location>
        <begin position="50"/>
        <end position="72"/>
    </location>
</feature>
<reference evidence="3" key="1">
    <citation type="journal article" date="2017" name="Proc. Natl. Acad. Sci. U.S.A.">
        <title>Simulation of Deepwater Horizon oil plume reveals substrate specialization within a complex community of hydrocarbon-degraders.</title>
        <authorList>
            <person name="Hu P."/>
            <person name="Dubinsky E.A."/>
            <person name="Probst A.J."/>
            <person name="Wang J."/>
            <person name="Sieber C.M.K."/>
            <person name="Tom L.M."/>
            <person name="Gardinali P."/>
            <person name="Banfield J.F."/>
            <person name="Atlas R.M."/>
            <person name="Andersen G.L."/>
        </authorList>
    </citation>
    <scope>NUCLEOTIDE SEQUENCE [LARGE SCALE GENOMIC DNA]</scope>
</reference>
<comment type="caution">
    <text evidence="2">The sequence shown here is derived from an EMBL/GenBank/DDBJ whole genome shotgun (WGS) entry which is preliminary data.</text>
</comment>
<sequence length="105" mass="12262">MEEDSNNIKKIKFARFMAYRSGTTFNVIFNLFFFLLYLNVLVYIQNGALSLIEFILKTSAAVIMATITTFLLKSFKLHLNRRGVYLFSFTTLLLLIAFIRYLLNL</sequence>
<keyword evidence="1" id="KW-1133">Transmembrane helix</keyword>
<evidence type="ECO:0000313" key="3">
    <source>
        <dbReference type="Proteomes" id="UP000196531"/>
    </source>
</evidence>
<name>A0A1Y5FEU6_9BACT</name>
<dbReference type="Proteomes" id="UP000196531">
    <property type="component" value="Unassembled WGS sequence"/>
</dbReference>